<dbReference type="STRING" id="1077348.A0A2G8SJ51"/>
<dbReference type="EMBL" id="AYKW01000007">
    <property type="protein sequence ID" value="PIL33803.1"/>
    <property type="molecule type" value="Genomic_DNA"/>
</dbReference>
<accession>A0A2G8SJ51</accession>
<protein>
    <recommendedName>
        <fullName evidence="1">F-box domain-containing protein</fullName>
    </recommendedName>
</protein>
<keyword evidence="3" id="KW-1185">Reference proteome</keyword>
<sequence length="313" mass="34856">MQAPSSSCVVPSELQLDVIEYLHDDEDALHNCSLVSKKWAECSRSYLWEKIALIRKDEAGVVSEKHTAPVIVKEAEYFFRPTSIEDATAFFTANPIMAKLVKKLRIDGFIGVTVNTLSSLLTALPNFATSRSSIPTSHPSLKLFQTLTACNIVERDIDMLLRVLGLFSSIDLLDFEGSDSAFDKIQAEGWSFDPAIHLRHNVPYPPLPEHNAHAEPRNSLDLISKRLGTLKRFNFTPGPSMAVNLPQGVEEHEEIDKVFTSIAKSCASVEHITLQLVHNVMPEPLDFSYLVDGFVKVLERLPPSMSPSTCNCY</sequence>
<name>A0A2G8SJ51_9APHY</name>
<dbReference type="InterPro" id="IPR001810">
    <property type="entry name" value="F-box_dom"/>
</dbReference>
<evidence type="ECO:0000313" key="2">
    <source>
        <dbReference type="EMBL" id="PIL33803.1"/>
    </source>
</evidence>
<proteinExistence type="predicted"/>
<reference evidence="2 3" key="1">
    <citation type="journal article" date="2015" name="Sci. Rep.">
        <title>Chromosome-level genome map provides insights into diverse defense mechanisms in the medicinal fungus Ganoderma sinense.</title>
        <authorList>
            <person name="Zhu Y."/>
            <person name="Xu J."/>
            <person name="Sun C."/>
            <person name="Zhou S."/>
            <person name="Xu H."/>
            <person name="Nelson D.R."/>
            <person name="Qian J."/>
            <person name="Song J."/>
            <person name="Luo H."/>
            <person name="Xiang L."/>
            <person name="Li Y."/>
            <person name="Xu Z."/>
            <person name="Ji A."/>
            <person name="Wang L."/>
            <person name="Lu S."/>
            <person name="Hayward A."/>
            <person name="Sun W."/>
            <person name="Li X."/>
            <person name="Schwartz D.C."/>
            <person name="Wang Y."/>
            <person name="Chen S."/>
        </authorList>
    </citation>
    <scope>NUCLEOTIDE SEQUENCE [LARGE SCALE GENOMIC DNA]</scope>
    <source>
        <strain evidence="2 3">ZZ0214-1</strain>
    </source>
</reference>
<dbReference type="InterPro" id="IPR036047">
    <property type="entry name" value="F-box-like_dom_sf"/>
</dbReference>
<dbReference type="AlphaFoldDB" id="A0A2G8SJ51"/>
<dbReference type="SUPFAM" id="SSF81383">
    <property type="entry name" value="F-box domain"/>
    <property type="match status" value="1"/>
</dbReference>
<evidence type="ECO:0000259" key="1">
    <source>
        <dbReference type="Pfam" id="PF12937"/>
    </source>
</evidence>
<comment type="caution">
    <text evidence="2">The sequence shown here is derived from an EMBL/GenBank/DDBJ whole genome shotgun (WGS) entry which is preliminary data.</text>
</comment>
<organism evidence="2 3">
    <name type="scientific">Ganoderma sinense ZZ0214-1</name>
    <dbReference type="NCBI Taxonomy" id="1077348"/>
    <lineage>
        <taxon>Eukaryota</taxon>
        <taxon>Fungi</taxon>
        <taxon>Dikarya</taxon>
        <taxon>Basidiomycota</taxon>
        <taxon>Agaricomycotina</taxon>
        <taxon>Agaricomycetes</taxon>
        <taxon>Polyporales</taxon>
        <taxon>Polyporaceae</taxon>
        <taxon>Ganoderma</taxon>
    </lineage>
</organism>
<dbReference type="Proteomes" id="UP000230002">
    <property type="component" value="Unassembled WGS sequence"/>
</dbReference>
<evidence type="ECO:0000313" key="3">
    <source>
        <dbReference type="Proteomes" id="UP000230002"/>
    </source>
</evidence>
<dbReference type="OrthoDB" id="2758166at2759"/>
<gene>
    <name evidence="2" type="ORF">GSI_04428</name>
</gene>
<feature type="domain" description="F-box" evidence="1">
    <location>
        <begin position="10"/>
        <end position="52"/>
    </location>
</feature>
<dbReference type="Pfam" id="PF12937">
    <property type="entry name" value="F-box-like"/>
    <property type="match status" value="1"/>
</dbReference>